<dbReference type="AlphaFoldDB" id="A0A0A9G4R0"/>
<organism evidence="1">
    <name type="scientific">Arundo donax</name>
    <name type="common">Giant reed</name>
    <name type="synonym">Donax arundinaceus</name>
    <dbReference type="NCBI Taxonomy" id="35708"/>
    <lineage>
        <taxon>Eukaryota</taxon>
        <taxon>Viridiplantae</taxon>
        <taxon>Streptophyta</taxon>
        <taxon>Embryophyta</taxon>
        <taxon>Tracheophyta</taxon>
        <taxon>Spermatophyta</taxon>
        <taxon>Magnoliopsida</taxon>
        <taxon>Liliopsida</taxon>
        <taxon>Poales</taxon>
        <taxon>Poaceae</taxon>
        <taxon>PACMAD clade</taxon>
        <taxon>Arundinoideae</taxon>
        <taxon>Arundineae</taxon>
        <taxon>Arundo</taxon>
    </lineage>
</organism>
<reference evidence="1" key="2">
    <citation type="journal article" date="2015" name="Data Brief">
        <title>Shoot transcriptome of the giant reed, Arundo donax.</title>
        <authorList>
            <person name="Barrero R.A."/>
            <person name="Guerrero F.D."/>
            <person name="Moolhuijzen P."/>
            <person name="Goolsby J.A."/>
            <person name="Tidwell J."/>
            <person name="Bellgard S.E."/>
            <person name="Bellgard M.I."/>
        </authorList>
    </citation>
    <scope>NUCLEOTIDE SEQUENCE</scope>
    <source>
        <tissue evidence="1">Shoot tissue taken approximately 20 cm above the soil surface</tissue>
    </source>
</reference>
<proteinExistence type="predicted"/>
<accession>A0A0A9G4R0</accession>
<evidence type="ECO:0000313" key="1">
    <source>
        <dbReference type="EMBL" id="JAE17531.1"/>
    </source>
</evidence>
<protein>
    <submittedName>
        <fullName evidence="1">Uncharacterized protein</fullName>
    </submittedName>
</protein>
<sequence length="28" mass="3317">MQVPSQILNWMEVRHQGCLLMSLLRETC</sequence>
<dbReference type="EMBL" id="GBRH01180365">
    <property type="protein sequence ID" value="JAE17531.1"/>
    <property type="molecule type" value="Transcribed_RNA"/>
</dbReference>
<reference evidence="1" key="1">
    <citation type="submission" date="2014-09" db="EMBL/GenBank/DDBJ databases">
        <authorList>
            <person name="Magalhaes I.L.F."/>
            <person name="Oliveira U."/>
            <person name="Santos F.R."/>
            <person name="Vidigal T.H.D.A."/>
            <person name="Brescovit A.D."/>
            <person name="Santos A.J."/>
        </authorList>
    </citation>
    <scope>NUCLEOTIDE SEQUENCE</scope>
    <source>
        <tissue evidence="1">Shoot tissue taken approximately 20 cm above the soil surface</tissue>
    </source>
</reference>
<name>A0A0A9G4R0_ARUDO</name>